<keyword evidence="2" id="KW-0521">NADP</keyword>
<dbReference type="InterPro" id="IPR005913">
    <property type="entry name" value="dTDP_dehydrorham_reduct"/>
</dbReference>
<dbReference type="Proteomes" id="UP000231407">
    <property type="component" value="Unassembled WGS sequence"/>
</dbReference>
<dbReference type="InterPro" id="IPR036291">
    <property type="entry name" value="NAD(P)-bd_dom_sf"/>
</dbReference>
<dbReference type="EC" id="1.1.1.133" evidence="2"/>
<evidence type="ECO:0000259" key="3">
    <source>
        <dbReference type="Pfam" id="PF04321"/>
    </source>
</evidence>
<feature type="domain" description="RmlD-like substrate binding" evidence="3">
    <location>
        <begin position="1"/>
        <end position="289"/>
    </location>
</feature>
<dbReference type="Pfam" id="PF04321">
    <property type="entry name" value="RmlD_sub_bind"/>
    <property type="match status" value="1"/>
</dbReference>
<accession>A0A2M7AT67</accession>
<dbReference type="PANTHER" id="PTHR10491:SF4">
    <property type="entry name" value="METHIONINE ADENOSYLTRANSFERASE 2 SUBUNIT BETA"/>
    <property type="match status" value="1"/>
</dbReference>
<dbReference type="SUPFAM" id="SSF51735">
    <property type="entry name" value="NAD(P)-binding Rossmann-fold domains"/>
    <property type="match status" value="1"/>
</dbReference>
<evidence type="ECO:0000313" key="5">
    <source>
        <dbReference type="Proteomes" id="UP000231407"/>
    </source>
</evidence>
<dbReference type="Gene3D" id="3.40.50.720">
    <property type="entry name" value="NAD(P)-binding Rossmann-like Domain"/>
    <property type="match status" value="1"/>
</dbReference>
<evidence type="ECO:0000256" key="2">
    <source>
        <dbReference type="RuleBase" id="RU364082"/>
    </source>
</evidence>
<comment type="pathway">
    <text evidence="2">Carbohydrate biosynthesis; dTDP-L-rhamnose biosynthesis.</text>
</comment>
<comment type="caution">
    <text evidence="4">The sequence shown here is derived from an EMBL/GenBank/DDBJ whole genome shotgun (WGS) entry which is preliminary data.</text>
</comment>
<proteinExistence type="inferred from homology"/>
<organism evidence="4 5">
    <name type="scientific">Candidatus Shapirobacteria bacterium CG06_land_8_20_14_3_00_40_12</name>
    <dbReference type="NCBI Taxonomy" id="1974881"/>
    <lineage>
        <taxon>Bacteria</taxon>
        <taxon>Candidatus Shapironibacteriota</taxon>
    </lineage>
</organism>
<dbReference type="PANTHER" id="PTHR10491">
    <property type="entry name" value="DTDP-4-DEHYDRORHAMNOSE REDUCTASE"/>
    <property type="match status" value="1"/>
</dbReference>
<name>A0A2M7AT67_9BACT</name>
<protein>
    <recommendedName>
        <fullName evidence="2">dTDP-4-dehydrorhamnose reductase</fullName>
        <ecNumber evidence="2">1.1.1.133</ecNumber>
    </recommendedName>
</protein>
<comment type="similarity">
    <text evidence="1 2">Belongs to the dTDP-4-dehydrorhamnose reductase family.</text>
</comment>
<reference evidence="5" key="1">
    <citation type="submission" date="2017-09" db="EMBL/GenBank/DDBJ databases">
        <title>Depth-based differentiation of microbial function through sediment-hosted aquifers and enrichment of novel symbionts in the deep terrestrial subsurface.</title>
        <authorList>
            <person name="Probst A.J."/>
            <person name="Ladd B."/>
            <person name="Jarett J.K."/>
            <person name="Geller-Mcgrath D.E."/>
            <person name="Sieber C.M.K."/>
            <person name="Emerson J.B."/>
            <person name="Anantharaman K."/>
            <person name="Thomas B.C."/>
            <person name="Malmstrom R."/>
            <person name="Stieglmeier M."/>
            <person name="Klingl A."/>
            <person name="Woyke T."/>
            <person name="Ryan C.M."/>
            <person name="Banfield J.F."/>
        </authorList>
    </citation>
    <scope>NUCLEOTIDE SEQUENCE [LARGE SCALE GENOMIC DNA]</scope>
</reference>
<dbReference type="InterPro" id="IPR029903">
    <property type="entry name" value="RmlD-like-bd"/>
</dbReference>
<evidence type="ECO:0000313" key="4">
    <source>
        <dbReference type="EMBL" id="PIU73816.1"/>
    </source>
</evidence>
<dbReference type="CDD" id="cd05254">
    <property type="entry name" value="dTDP_HR_like_SDR_e"/>
    <property type="match status" value="1"/>
</dbReference>
<dbReference type="EMBL" id="PEWA01000005">
    <property type="protein sequence ID" value="PIU73816.1"/>
    <property type="molecule type" value="Genomic_DNA"/>
</dbReference>
<comment type="function">
    <text evidence="2">Catalyzes the reduction of dTDP-6-deoxy-L-lyxo-4-hexulose to yield dTDP-L-rhamnose.</text>
</comment>
<gene>
    <name evidence="4" type="ORF">COS78_00380</name>
</gene>
<dbReference type="UniPathway" id="UPA00124"/>
<keyword evidence="2" id="KW-0560">Oxidoreductase</keyword>
<dbReference type="AlphaFoldDB" id="A0A2M7AT67"/>
<dbReference type="GO" id="GO:0008831">
    <property type="term" value="F:dTDP-4-dehydrorhamnose reductase activity"/>
    <property type="evidence" value="ECO:0007669"/>
    <property type="project" value="UniProtKB-EC"/>
</dbReference>
<dbReference type="GO" id="GO:0019305">
    <property type="term" value="P:dTDP-rhamnose biosynthetic process"/>
    <property type="evidence" value="ECO:0007669"/>
    <property type="project" value="UniProtKB-UniPathway"/>
</dbReference>
<sequence>MKIIATGITGLVGSRISELNPDVQFIDISIESGISILDPVALEKVFTDNPDAAAVLHLAAFTDTNVAWAQNKDQGGLCYQLNVTGTRNIVSLCQKYNKYLIHISTDFVFDGTKEGKYLETDIPNPIEWYGETKFLAEKVVLDSGIKASILRLAFPYRANFEPKKDIVRKLIDGFKAGKLYPQWTDHFTSPTFIDDIAVAVRAFVDNQYTGIYHCCGSSAQSPYDLCLAIAEVFGFDKSLVVASTLADYVKTLPPGSRPWQKNLSLDNSKITVLGIHMKTLREGLQELKKQQI</sequence>
<evidence type="ECO:0000256" key="1">
    <source>
        <dbReference type="ARBA" id="ARBA00010944"/>
    </source>
</evidence>